<evidence type="ECO:0000256" key="1">
    <source>
        <dbReference type="SAM" id="MobiDB-lite"/>
    </source>
</evidence>
<feature type="compositionally biased region" description="Basic residues" evidence="1">
    <location>
        <begin position="207"/>
        <end position="219"/>
    </location>
</feature>
<accession>A0A5B7E9J9</accession>
<evidence type="ECO:0000313" key="2">
    <source>
        <dbReference type="EMBL" id="MPC29876.1"/>
    </source>
</evidence>
<sequence>MTRSSERMWSRRVKMVVYSMSSRRPLMNRAASDGFTSICWLRVFWFFRISRFILSSTLMRTRERASAGKFWAVWTRMDSCWSGGADMMRCAAWRLRCCSCHTFMGAISCCDSIKCLRSWFRSSFFSGWRDLQKKSLDLHLALLILHDLPILLLHLGVILCLVLGALDGQLHSIATQTHPTRGENGDPLHTPLACLLLPPPLTSSPYPHHRPAGHPHPPQRRTPQGSGGYGL</sequence>
<protein>
    <submittedName>
        <fullName evidence="2">Uncharacterized protein</fullName>
    </submittedName>
</protein>
<organism evidence="2 3">
    <name type="scientific">Portunus trituberculatus</name>
    <name type="common">Swimming crab</name>
    <name type="synonym">Neptunus trituberculatus</name>
    <dbReference type="NCBI Taxonomy" id="210409"/>
    <lineage>
        <taxon>Eukaryota</taxon>
        <taxon>Metazoa</taxon>
        <taxon>Ecdysozoa</taxon>
        <taxon>Arthropoda</taxon>
        <taxon>Crustacea</taxon>
        <taxon>Multicrustacea</taxon>
        <taxon>Malacostraca</taxon>
        <taxon>Eumalacostraca</taxon>
        <taxon>Eucarida</taxon>
        <taxon>Decapoda</taxon>
        <taxon>Pleocyemata</taxon>
        <taxon>Brachyura</taxon>
        <taxon>Eubrachyura</taxon>
        <taxon>Portunoidea</taxon>
        <taxon>Portunidae</taxon>
        <taxon>Portuninae</taxon>
        <taxon>Portunus</taxon>
    </lineage>
</organism>
<feature type="region of interest" description="Disordered" evidence="1">
    <location>
        <begin position="205"/>
        <end position="231"/>
    </location>
</feature>
<name>A0A5B7E9J9_PORTR</name>
<dbReference type="Proteomes" id="UP000324222">
    <property type="component" value="Unassembled WGS sequence"/>
</dbReference>
<dbReference type="EMBL" id="VSRR010002153">
    <property type="protein sequence ID" value="MPC29876.1"/>
    <property type="molecule type" value="Genomic_DNA"/>
</dbReference>
<evidence type="ECO:0000313" key="3">
    <source>
        <dbReference type="Proteomes" id="UP000324222"/>
    </source>
</evidence>
<keyword evidence="3" id="KW-1185">Reference proteome</keyword>
<dbReference type="AlphaFoldDB" id="A0A5B7E9J9"/>
<gene>
    <name evidence="2" type="ORF">E2C01_023127</name>
</gene>
<reference evidence="2 3" key="1">
    <citation type="submission" date="2019-05" db="EMBL/GenBank/DDBJ databases">
        <title>Another draft genome of Portunus trituberculatus and its Hox gene families provides insights of decapod evolution.</title>
        <authorList>
            <person name="Jeong J.-H."/>
            <person name="Song I."/>
            <person name="Kim S."/>
            <person name="Choi T."/>
            <person name="Kim D."/>
            <person name="Ryu S."/>
            <person name="Kim W."/>
        </authorList>
    </citation>
    <scope>NUCLEOTIDE SEQUENCE [LARGE SCALE GENOMIC DNA]</scope>
    <source>
        <tissue evidence="2">Muscle</tissue>
    </source>
</reference>
<proteinExistence type="predicted"/>
<comment type="caution">
    <text evidence="2">The sequence shown here is derived from an EMBL/GenBank/DDBJ whole genome shotgun (WGS) entry which is preliminary data.</text>
</comment>